<feature type="region of interest" description="Disordered" evidence="1">
    <location>
        <begin position="173"/>
        <end position="204"/>
    </location>
</feature>
<keyword evidence="3" id="KW-1185">Reference proteome</keyword>
<reference evidence="2 3" key="1">
    <citation type="submission" date="2023-09" db="EMBL/GenBank/DDBJ databases">
        <authorList>
            <person name="Rey-Velasco X."/>
        </authorList>
    </citation>
    <scope>NUCLEOTIDE SEQUENCE [LARGE SCALE GENOMIC DNA]</scope>
    <source>
        <strain evidence="2 3">F117</strain>
    </source>
</reference>
<dbReference type="Proteomes" id="UP001262582">
    <property type="component" value="Unassembled WGS sequence"/>
</dbReference>
<sequence length="204" mass="23664">MALFQEWNSSRFADTFFINRREMMNAAKIGAKSTYHRCVRELDRWNYLSYFPSNNPYKGSKIMMTVFGTAYESTMERYPPKTEQLEDNYRPGEGQLVVPSINSIKQENISKGKKPAHEKEVIDFFKKRSCGIQEALTFFKHYQAVGWKMSSGSEILDWCSAAEKWMLKLQNPGKEIKASRRGTGTSKPWDHLKTTKDKNYGESL</sequence>
<gene>
    <name evidence="2" type="ORF">RM539_15185</name>
</gene>
<comment type="caution">
    <text evidence="2">The sequence shown here is derived from an EMBL/GenBank/DDBJ whole genome shotgun (WGS) entry which is preliminary data.</text>
</comment>
<dbReference type="EMBL" id="JAVRHK010000013">
    <property type="protein sequence ID" value="MDT0677926.1"/>
    <property type="molecule type" value="Genomic_DNA"/>
</dbReference>
<organism evidence="2 3">
    <name type="scientific">Autumnicola musiva</name>
    <dbReference type="NCBI Taxonomy" id="3075589"/>
    <lineage>
        <taxon>Bacteria</taxon>
        <taxon>Pseudomonadati</taxon>
        <taxon>Bacteroidota</taxon>
        <taxon>Flavobacteriia</taxon>
        <taxon>Flavobacteriales</taxon>
        <taxon>Flavobacteriaceae</taxon>
        <taxon>Autumnicola</taxon>
    </lineage>
</organism>
<accession>A0ABU3D8S0</accession>
<protein>
    <submittedName>
        <fullName evidence="2">Uncharacterized protein</fullName>
    </submittedName>
</protein>
<dbReference type="RefSeq" id="WP_311504266.1">
    <property type="nucleotide sequence ID" value="NZ_JAVRHK010000013.1"/>
</dbReference>
<evidence type="ECO:0000256" key="1">
    <source>
        <dbReference type="SAM" id="MobiDB-lite"/>
    </source>
</evidence>
<name>A0ABU3D8S0_9FLAO</name>
<feature type="compositionally biased region" description="Basic and acidic residues" evidence="1">
    <location>
        <begin position="188"/>
        <end position="204"/>
    </location>
</feature>
<evidence type="ECO:0000313" key="2">
    <source>
        <dbReference type="EMBL" id="MDT0677926.1"/>
    </source>
</evidence>
<evidence type="ECO:0000313" key="3">
    <source>
        <dbReference type="Proteomes" id="UP001262582"/>
    </source>
</evidence>
<proteinExistence type="predicted"/>